<proteinExistence type="predicted"/>
<name>A0ABT3EYM4_9BACI</name>
<keyword evidence="3" id="KW-1185">Reference proteome</keyword>
<organism evidence="2 3">
    <name type="scientific">Bacillus pretiosus</name>
    <dbReference type="NCBI Taxonomy" id="2983392"/>
    <lineage>
        <taxon>Bacteria</taxon>
        <taxon>Bacillati</taxon>
        <taxon>Bacillota</taxon>
        <taxon>Bacilli</taxon>
        <taxon>Bacillales</taxon>
        <taxon>Bacillaceae</taxon>
        <taxon>Bacillus</taxon>
    </lineage>
</organism>
<comment type="caution">
    <text evidence="2">The sequence shown here is derived from an EMBL/GenBank/DDBJ whole genome shotgun (WGS) entry which is preliminary data.</text>
</comment>
<evidence type="ECO:0000256" key="1">
    <source>
        <dbReference type="SAM" id="MobiDB-lite"/>
    </source>
</evidence>
<feature type="compositionally biased region" description="Basic and acidic residues" evidence="1">
    <location>
        <begin position="1"/>
        <end position="18"/>
    </location>
</feature>
<evidence type="ECO:0000313" key="2">
    <source>
        <dbReference type="EMBL" id="MCW1241917.1"/>
    </source>
</evidence>
<dbReference type="GeneID" id="301200778"/>
<dbReference type="RefSeq" id="WP_264462822.1">
    <property type="nucleotide sequence ID" value="NZ_JAOXJG010000026.1"/>
</dbReference>
<protein>
    <submittedName>
        <fullName evidence="2">Phage portal protein</fullName>
    </submittedName>
</protein>
<feature type="region of interest" description="Disordered" evidence="1">
    <location>
        <begin position="1"/>
        <end position="20"/>
    </location>
</feature>
<dbReference type="EMBL" id="JAOXJG010000026">
    <property type="protein sequence ID" value="MCW1241917.1"/>
    <property type="molecule type" value="Genomic_DNA"/>
</dbReference>
<evidence type="ECO:0000313" key="3">
    <source>
        <dbReference type="Proteomes" id="UP001060566"/>
    </source>
</evidence>
<gene>
    <name evidence="2" type="ORF">NGM45_23105</name>
</gene>
<accession>A0ABT3EYM4</accession>
<reference evidence="2" key="1">
    <citation type="submission" date="2022-10" db="EMBL/GenBank/DDBJ databases">
        <title>De novo draft assembly of the Pseudomonas pretiosus genome isolated from the plants rhizorohere.</title>
        <authorList>
            <person name="Robas M."/>
            <person name="Fernandez V.M."/>
            <person name="Provanza A."/>
            <person name="Jimenez P.A."/>
        </authorList>
    </citation>
    <scope>NUCLEOTIDE SEQUENCE</scope>
    <source>
        <strain evidence="2">SAICEU11T</strain>
    </source>
</reference>
<dbReference type="Proteomes" id="UP001060566">
    <property type="component" value="Unassembled WGS sequence"/>
</dbReference>
<sequence>MTNHNYHDQHDQANETEYKPNNTLFEVGKMFPPKDDLQRLADYEIGRKLYEGDFKHLPKRAQEMLKDTPHAERLNSLYLAVNLLDIIVQKPADLMFNEDPTFESGQSPDSLEQSRLAAIVEENDLTALGQELVVGAGFRGDSFIKTYFSYRQDFSELPFVPKGVQMESIIESQDPATVFPELARGSKKKFKAINIAAIEWVIQQDGNEIPYLNVERHVAGFIHYRRFRLSSKPNIITRYGVNQEQYEIMEEAHADFSVVETGVPMILVRHIPYKAVDTDWKGISTTKKIKSLIYAINDRLTQIDYILMKHSDPTAYGVDLQEVNLSWGGRYIPLRDGEVAPAYMTWDGKLTDAFKQLETMINLVFQLAETPQWLFGTTIGNAGGTGTSHTDGSAIKARFMPILSKVKRIRTNVDRALRDSLYAAQLLENVANEGEGFQYYDAVYPKIRWRDGLPANEKEQAEIMQIRTGNLPTIDRLTAIKEIDGLDDIQAQDIIDRIKEDEKALTPATPNVFNEEIELELPEEKEDEKVNG</sequence>